<feature type="region of interest" description="Disordered" evidence="1">
    <location>
        <begin position="88"/>
        <end position="138"/>
    </location>
</feature>
<sequence>MVVAFQRLVRMREGAVSYWDRDWVLLYNKSLESQWGGLFSNRWNGPYRVAGRNLGGSYNLEEADGTPLSRRAAASHVKRFYPKGTMDFDDVSNLSDETEGDKGDDGMEEVEEIREDRAEEAAPPCRSQRLRREVRPTS</sequence>
<comment type="caution">
    <text evidence="2">The sequence shown here is derived from an EMBL/GenBank/DDBJ whole genome shotgun (WGS) entry which is preliminary data.</text>
</comment>
<dbReference type="EMBL" id="CALTRL010004779">
    <property type="protein sequence ID" value="CAH7683558.1"/>
    <property type="molecule type" value="Genomic_DNA"/>
</dbReference>
<name>A0AAV0BCI1_PHAPC</name>
<organism evidence="2 3">
    <name type="scientific">Phakopsora pachyrhizi</name>
    <name type="common">Asian soybean rust disease fungus</name>
    <dbReference type="NCBI Taxonomy" id="170000"/>
    <lineage>
        <taxon>Eukaryota</taxon>
        <taxon>Fungi</taxon>
        <taxon>Dikarya</taxon>
        <taxon>Basidiomycota</taxon>
        <taxon>Pucciniomycotina</taxon>
        <taxon>Pucciniomycetes</taxon>
        <taxon>Pucciniales</taxon>
        <taxon>Phakopsoraceae</taxon>
        <taxon>Phakopsora</taxon>
    </lineage>
</organism>
<dbReference type="AlphaFoldDB" id="A0AAV0BCI1"/>
<dbReference type="Proteomes" id="UP001153365">
    <property type="component" value="Unassembled WGS sequence"/>
</dbReference>
<accession>A0AAV0BCI1</accession>
<evidence type="ECO:0000313" key="2">
    <source>
        <dbReference type="EMBL" id="CAH7683558.1"/>
    </source>
</evidence>
<evidence type="ECO:0000256" key="1">
    <source>
        <dbReference type="SAM" id="MobiDB-lite"/>
    </source>
</evidence>
<evidence type="ECO:0000313" key="3">
    <source>
        <dbReference type="Proteomes" id="UP001153365"/>
    </source>
</evidence>
<keyword evidence="3" id="KW-1185">Reference proteome</keyword>
<protein>
    <submittedName>
        <fullName evidence="2">Uncharacterized protein</fullName>
    </submittedName>
</protein>
<reference evidence="2" key="1">
    <citation type="submission" date="2022-06" db="EMBL/GenBank/DDBJ databases">
        <authorList>
            <consortium name="SYNGENTA / RWTH Aachen University"/>
        </authorList>
    </citation>
    <scope>NUCLEOTIDE SEQUENCE</scope>
</reference>
<proteinExistence type="predicted"/>
<gene>
    <name evidence="2" type="ORF">PPACK8108_LOCUS17173</name>
</gene>